<evidence type="ECO:0000313" key="3">
    <source>
        <dbReference type="EMBL" id="PSF35813.1"/>
    </source>
</evidence>
<feature type="compositionally biased region" description="Basic and acidic residues" evidence="1">
    <location>
        <begin position="974"/>
        <end position="984"/>
    </location>
</feature>
<dbReference type="NCBIfam" id="NF042913">
    <property type="entry name" value="CyRepA1"/>
    <property type="match status" value="1"/>
</dbReference>
<evidence type="ECO:0000313" key="4">
    <source>
        <dbReference type="Proteomes" id="UP000239001"/>
    </source>
</evidence>
<comment type="caution">
    <text evidence="3">The sequence shown here is derived from an EMBL/GenBank/DDBJ whole genome shotgun (WGS) entry which is preliminary data.</text>
</comment>
<dbReference type="Pfam" id="PF12965">
    <property type="entry name" value="DUF3854"/>
    <property type="match status" value="1"/>
</dbReference>
<feature type="region of interest" description="Disordered" evidence="1">
    <location>
        <begin position="974"/>
        <end position="1017"/>
    </location>
</feature>
<reference evidence="3 4" key="1">
    <citation type="submission" date="2018-03" db="EMBL/GenBank/DDBJ databases">
        <title>The ancient ancestry and fast evolution of plastids.</title>
        <authorList>
            <person name="Moore K.R."/>
            <person name="Magnabosco C."/>
            <person name="Momper L."/>
            <person name="Gold D.A."/>
            <person name="Bosak T."/>
            <person name="Fournier G.P."/>
        </authorList>
    </citation>
    <scope>NUCLEOTIDE SEQUENCE [LARGE SCALE GENOMIC DNA]</scope>
    <source>
        <strain evidence="3 4">CCALA 016</strain>
    </source>
</reference>
<evidence type="ECO:0000259" key="2">
    <source>
        <dbReference type="Pfam" id="PF12965"/>
    </source>
</evidence>
<accession>A0A2T1LVR5</accession>
<sequence>MNEKYTVESHHYQEFKRSAIASEIIELNFKSIENNLAYKEENSAYESLLYGLPNTERRNDGRLRDKWIKRYSHLDDGGWWCGTIDPLTGSESEWGCFKPDKPKIDFDSKKPIKYEHPPKVPTEVFFLRVTWEIGLKIATNCGLEANYKERMATLIGIATTLTFLKTEDTGFWQWVIKNPKIRLMITEGAKKTASLLSAGYCTIGLPGIWGGYRQPKDAEGIVTGLPYLIQKLVPFATPEREISFCFDHDQNPKTAQNVRRAIAKTGKLFAIKGCQVSVIAWVVSEKGVDDLIAAKGHEYFDTCYKERLTIEEYQLEEIVDLSPYIDLNINERYLPDGLVPPPNAKIIGLQSIQGTGKTEYLARLIKPLLDEGKRVIVIVHREQLAIALSNRFCIDYRTEIYQSATKGIFGYTLCIDSLHPFANPKFNPQNWSDADLVLDEAEQAFWHLLNGETCKKNRVAILKTLKELIQVVISGDGKIYLADADLSAIAVNYVKALVGFPVPTWIVKNNCIPNQGKRKCYQFTGNDPSQLVSQLVKKIEAGEKPFILTDGQKHRSKYGTRNLEYDLRKRFPHLRILRIDSESVADPKHPAFGCMGNLDEILKNYDIVIASPTIETGVSIDLKNHFTSVWQISHGVQTVDGVCQGIERVRDHVPRYIWLKSFSPNRVGNGSIDVKTLLASTHKLAELNIRLLQKAGFHEFDGVKYAEENEEFNGISPSLLAWAKRACVLNYQNRFFRKHVIKKLTAMGYEVISFNDDDDFDAQLIKQEITLSQQENYTDYCEKVSEIENPTDNEFSELKEKRSKTEGESIKLQKGRLCRRYLTENVKTDLIQKDDDGWYAKIRLHYFLTMGNLQLSERDRKYLQKMSEAGNGELFKPDVNSSLLSVKIATLKLINISQFLDGQQEFTSNSLQEWFEEISKPIPRSQIKSILGMSINPQKDTPIAVAQRLLGLMGLKMTCLGRFGIHQDSTKMVVERSRDMDSPQHNELTMTPIDLETNSTSRDSQSVDSSLQTSTTKNRQRVYRLLTEEPDGRNEIFERWLEKAMSTPCINNEIETGEMAA</sequence>
<dbReference type="EMBL" id="PXOH01000017">
    <property type="protein sequence ID" value="PSF35813.1"/>
    <property type="molecule type" value="Genomic_DNA"/>
</dbReference>
<dbReference type="InterPro" id="IPR027417">
    <property type="entry name" value="P-loop_NTPase"/>
</dbReference>
<feature type="domain" description="DUF3854" evidence="2">
    <location>
        <begin position="171"/>
        <end position="298"/>
    </location>
</feature>
<dbReference type="RefSeq" id="WP_106457784.1">
    <property type="nucleotide sequence ID" value="NZ_PXOH01000017.1"/>
</dbReference>
<dbReference type="InterPro" id="IPR049996">
    <property type="entry name" value="Slr7037-like"/>
</dbReference>
<dbReference type="OrthoDB" id="473036at2"/>
<dbReference type="SUPFAM" id="SSF52540">
    <property type="entry name" value="P-loop containing nucleoside triphosphate hydrolases"/>
    <property type="match status" value="1"/>
</dbReference>
<proteinExistence type="predicted"/>
<dbReference type="PANTHER" id="PTHR34985:SF1">
    <property type="entry name" value="SLR0554 PROTEIN"/>
    <property type="match status" value="1"/>
</dbReference>
<protein>
    <recommendedName>
        <fullName evidence="2">DUF3854 domain-containing protein</fullName>
    </recommendedName>
</protein>
<organism evidence="3 4">
    <name type="scientific">Aphanothece hegewaldii CCALA 016</name>
    <dbReference type="NCBI Taxonomy" id="2107694"/>
    <lineage>
        <taxon>Bacteria</taxon>
        <taxon>Bacillati</taxon>
        <taxon>Cyanobacteriota</taxon>
        <taxon>Cyanophyceae</taxon>
        <taxon>Oscillatoriophycideae</taxon>
        <taxon>Chroococcales</taxon>
        <taxon>Aphanothecaceae</taxon>
        <taxon>Aphanothece</taxon>
    </lineage>
</organism>
<gene>
    <name evidence="3" type="ORF">C7H19_15420</name>
</gene>
<name>A0A2T1LVR5_9CHRO</name>
<keyword evidence="4" id="KW-1185">Reference proteome</keyword>
<reference evidence="3 4" key="2">
    <citation type="submission" date="2018-03" db="EMBL/GenBank/DDBJ databases">
        <authorList>
            <person name="Keele B.F."/>
        </authorList>
    </citation>
    <scope>NUCLEOTIDE SEQUENCE [LARGE SCALE GENOMIC DNA]</scope>
    <source>
        <strain evidence="3 4">CCALA 016</strain>
    </source>
</reference>
<feature type="compositionally biased region" description="Low complexity" evidence="1">
    <location>
        <begin position="999"/>
        <end position="1010"/>
    </location>
</feature>
<dbReference type="InterPro" id="IPR024385">
    <property type="entry name" value="DUF3854"/>
</dbReference>
<dbReference type="PANTHER" id="PTHR34985">
    <property type="entry name" value="SLR0554 PROTEIN"/>
    <property type="match status" value="1"/>
</dbReference>
<dbReference type="Proteomes" id="UP000239001">
    <property type="component" value="Unassembled WGS sequence"/>
</dbReference>
<dbReference type="AlphaFoldDB" id="A0A2T1LVR5"/>
<evidence type="ECO:0000256" key="1">
    <source>
        <dbReference type="SAM" id="MobiDB-lite"/>
    </source>
</evidence>